<gene>
    <name evidence="2" type="ORF">HMPREF9225_1521</name>
</gene>
<dbReference type="STRING" id="862517.HMPREF9225_1521"/>
<dbReference type="Proteomes" id="UP000003280">
    <property type="component" value="Unassembled WGS sequence"/>
</dbReference>
<keyword evidence="1" id="KW-0812">Transmembrane</keyword>
<keyword evidence="1" id="KW-0472">Membrane</keyword>
<protein>
    <submittedName>
        <fullName evidence="2">Prepilin-type cleavage/methylation N-terminal domain protein</fullName>
    </submittedName>
</protein>
<proteinExistence type="predicted"/>
<comment type="caution">
    <text evidence="2">The sequence shown here is derived from an EMBL/GenBank/DDBJ whole genome shotgun (WGS) entry which is preliminary data.</text>
</comment>
<keyword evidence="1" id="KW-1133">Transmembrane helix</keyword>
<reference evidence="2 3" key="1">
    <citation type="submission" date="2010-07" db="EMBL/GenBank/DDBJ databases">
        <authorList>
            <person name="Muzny D."/>
            <person name="Qin X."/>
            <person name="Deng J."/>
            <person name="Jiang H."/>
            <person name="Liu Y."/>
            <person name="Qu J."/>
            <person name="Song X.-Z."/>
            <person name="Zhang L."/>
            <person name="Thornton R."/>
            <person name="Coyle M."/>
            <person name="Francisco L."/>
            <person name="Jackson L."/>
            <person name="Javaid M."/>
            <person name="Korchina V."/>
            <person name="Kovar C."/>
            <person name="Mata R."/>
            <person name="Mathew T."/>
            <person name="Ngo R."/>
            <person name="Nguyen L."/>
            <person name="Nguyen N."/>
            <person name="Okwuonu G."/>
            <person name="Ongeri F."/>
            <person name="Pham C."/>
            <person name="Simmons D."/>
            <person name="Wilczek-Boney K."/>
            <person name="Hale W."/>
            <person name="Jakkamsetti A."/>
            <person name="Pham P."/>
            <person name="Ruth R."/>
            <person name="San Lucas F."/>
            <person name="Warren J."/>
            <person name="Zhang J."/>
            <person name="Zhao Z."/>
            <person name="Zhou C."/>
            <person name="Zhu D."/>
            <person name="Lee S."/>
            <person name="Bess C."/>
            <person name="Blankenburg K."/>
            <person name="Forbes L."/>
            <person name="Fu Q."/>
            <person name="Gubbala S."/>
            <person name="Hirani K."/>
            <person name="Jayaseelan J.C."/>
            <person name="Lara F."/>
            <person name="Munidasa M."/>
            <person name="Palculict T."/>
            <person name="Patil S."/>
            <person name="Pu L.-L."/>
            <person name="Saada N."/>
            <person name="Tang L."/>
            <person name="Weissenberger G."/>
            <person name="Zhu Y."/>
            <person name="Hemphill L."/>
            <person name="Shang Y."/>
            <person name="Youmans B."/>
            <person name="Ayvaz T."/>
            <person name="Ross M."/>
            <person name="Santibanez J."/>
            <person name="Aqrawi P."/>
            <person name="Gross S."/>
            <person name="Joshi V."/>
            <person name="Fowler G."/>
            <person name="Nazareth L."/>
            <person name="Reid J."/>
            <person name="Worley K."/>
            <person name="Petrosino J."/>
            <person name="Highlander S."/>
            <person name="Gibbs R."/>
        </authorList>
    </citation>
    <scope>NUCLEOTIDE SEQUENCE [LARGE SCALE GENOMIC DNA]</scope>
    <source>
        <strain evidence="2 3">ATCC BAA-1640</strain>
    </source>
</reference>
<sequence length="107" mass="12109">MMKKGYFLLESVISIFLISIISIALVTGISTISKSIYNLESKEKVIEELRNNAESLIGAYYKSGVLTGDFEEEDFGGVKKIILKKEDNRGNNYEIILYLKEKGIYTD</sequence>
<name>E0NMY2_9FIRM</name>
<dbReference type="HOGENOM" id="CLU_2207546_0_0_9"/>
<dbReference type="EMBL" id="AEEH01000047">
    <property type="protein sequence ID" value="EFM24950.1"/>
    <property type="molecule type" value="Genomic_DNA"/>
</dbReference>
<evidence type="ECO:0000256" key="1">
    <source>
        <dbReference type="SAM" id="Phobius"/>
    </source>
</evidence>
<organism evidence="2 3">
    <name type="scientific">Peptoniphilus duerdenii ATCC BAA-1640</name>
    <dbReference type="NCBI Taxonomy" id="862517"/>
    <lineage>
        <taxon>Bacteria</taxon>
        <taxon>Bacillati</taxon>
        <taxon>Bacillota</taxon>
        <taxon>Tissierellia</taxon>
        <taxon>Tissierellales</taxon>
        <taxon>Peptoniphilaceae</taxon>
        <taxon>Peptoniphilus</taxon>
    </lineage>
</organism>
<feature type="transmembrane region" description="Helical" evidence="1">
    <location>
        <begin position="12"/>
        <end position="32"/>
    </location>
</feature>
<evidence type="ECO:0000313" key="2">
    <source>
        <dbReference type="EMBL" id="EFM24950.1"/>
    </source>
</evidence>
<keyword evidence="3" id="KW-1185">Reference proteome</keyword>
<dbReference type="RefSeq" id="WP_008902311.1">
    <property type="nucleotide sequence ID" value="NZ_GL397071.1"/>
</dbReference>
<dbReference type="AlphaFoldDB" id="E0NMY2"/>
<accession>E0NMY2</accession>
<evidence type="ECO:0000313" key="3">
    <source>
        <dbReference type="Proteomes" id="UP000003280"/>
    </source>
</evidence>